<dbReference type="InterPro" id="IPR029055">
    <property type="entry name" value="Ntn_hydrolases_N"/>
</dbReference>
<proteinExistence type="predicted"/>
<dbReference type="EMBL" id="FAXC01000350">
    <property type="protein sequence ID" value="CUV10068.1"/>
    <property type="molecule type" value="Genomic_DNA"/>
</dbReference>
<dbReference type="EC" id="2.3.2.2" evidence="4"/>
<keyword evidence="2" id="KW-0378">Hydrolase</keyword>
<evidence type="ECO:0000256" key="1">
    <source>
        <dbReference type="ARBA" id="ARBA00022679"/>
    </source>
</evidence>
<reference evidence="4" key="1">
    <citation type="submission" date="2015-10" db="EMBL/GenBank/DDBJ databases">
        <authorList>
            <person name="Gilbert D.G."/>
        </authorList>
    </citation>
    <scope>NUCLEOTIDE SEQUENCE</scope>
</reference>
<dbReference type="PANTHER" id="PTHR43199">
    <property type="entry name" value="GLUTATHIONE HYDROLASE"/>
    <property type="match status" value="1"/>
</dbReference>
<sequence length="506" mass="55283">MKYGSIAAGNKTTVNAAMDILKDDGNAFDAAVCAVFTSMTSEYTLTGACGGGVMLAYPRESDPIIFDFFVHTPKTQSIKNLDFFAIEVDFGPASQFFHIGKGSVAVPGNTIGLLHIHSRLGSLPLSRILEPAIQTAKSGAIINNAHEYLFKILDPILSYTKTGEILFKPNGKTIKAGERFKNPDFANYLEQIIVEGSNFLYNGDLTDKIDDYMKDGGLLTREDLSNYEVIERTPLKTDFNGKTIITNPMPSPGGTLIAFALKIISKKFPGEKIDNRLLTLGMRLAQIARSEIISTKNRKNSLAEILSPSYIKRYLDLFDYEISLKPNKEKPGSGSTTHMSIIDSQGNAASVTTTNGEGCGYIIPGTGIMMNNILGEEDLNPDGFHNWETTKRMSTMMSPTIVIGDSGPELVLGSGGSNRIRSAIKQVIVNKFTKNMSLEEAIQAPRIHLEENIIHCESGINTGKLIFPWSTIHHWHEKNLFFGGVNAVTPTNAVGDPRRSGYGLVC</sequence>
<dbReference type="PANTHER" id="PTHR43199:SF1">
    <property type="entry name" value="GLUTATHIONE HYDROLASE PROENZYME"/>
    <property type="match status" value="1"/>
</dbReference>
<dbReference type="GO" id="GO:0103068">
    <property type="term" value="F:leukotriene C4 gamma-glutamyl transferase activity"/>
    <property type="evidence" value="ECO:0007669"/>
    <property type="project" value="UniProtKB-EC"/>
</dbReference>
<dbReference type="AlphaFoldDB" id="A0A160VH33"/>
<accession>A0A160VH33</accession>
<evidence type="ECO:0000256" key="3">
    <source>
        <dbReference type="ARBA" id="ARBA00023145"/>
    </source>
</evidence>
<keyword evidence="4" id="KW-0012">Acyltransferase</keyword>
<evidence type="ECO:0000256" key="2">
    <source>
        <dbReference type="ARBA" id="ARBA00022801"/>
    </source>
</evidence>
<protein>
    <submittedName>
        <fullName evidence="4">Gamma-glutamyltranspeptidase</fullName>
        <ecNumber evidence="4">2.3.2.2</ecNumber>
    </submittedName>
</protein>
<dbReference type="GO" id="GO:0016787">
    <property type="term" value="F:hydrolase activity"/>
    <property type="evidence" value="ECO:0007669"/>
    <property type="project" value="UniProtKB-KW"/>
</dbReference>
<dbReference type="InterPro" id="IPR043137">
    <property type="entry name" value="GGT_ssub_C"/>
</dbReference>
<evidence type="ECO:0000313" key="4">
    <source>
        <dbReference type="EMBL" id="CUV10068.1"/>
    </source>
</evidence>
<dbReference type="Pfam" id="PF01019">
    <property type="entry name" value="G_glu_transpept"/>
    <property type="match status" value="1"/>
</dbReference>
<dbReference type="SUPFAM" id="SSF56235">
    <property type="entry name" value="N-terminal nucleophile aminohydrolases (Ntn hydrolases)"/>
    <property type="match status" value="1"/>
</dbReference>
<gene>
    <name evidence="4" type="ORF">MGWOODY_Mmi2460</name>
</gene>
<dbReference type="PRINTS" id="PR01210">
    <property type="entry name" value="GGTRANSPTASE"/>
</dbReference>
<organism evidence="4">
    <name type="scientific">hydrothermal vent metagenome</name>
    <dbReference type="NCBI Taxonomy" id="652676"/>
    <lineage>
        <taxon>unclassified sequences</taxon>
        <taxon>metagenomes</taxon>
        <taxon>ecological metagenomes</taxon>
    </lineage>
</organism>
<keyword evidence="1 4" id="KW-0808">Transferase</keyword>
<dbReference type="InterPro" id="IPR051792">
    <property type="entry name" value="GGT_bact"/>
</dbReference>
<dbReference type="Gene3D" id="3.60.20.40">
    <property type="match status" value="1"/>
</dbReference>
<name>A0A160VH33_9ZZZZ</name>
<keyword evidence="3" id="KW-0865">Zymogen</keyword>